<dbReference type="EMBL" id="CP017982">
    <property type="protein sequence ID" value="AYE61434.1"/>
    <property type="molecule type" value="Genomic_DNA"/>
</dbReference>
<dbReference type="Gene3D" id="3.30.2400.30">
    <property type="match status" value="1"/>
</dbReference>
<dbReference type="RefSeq" id="WP_046814227.1">
    <property type="nucleotide sequence ID" value="NZ_CP011386.1"/>
</dbReference>
<evidence type="ECO:0000313" key="1">
    <source>
        <dbReference type="EMBL" id="AYE61434.1"/>
    </source>
</evidence>
<dbReference type="PIRSF" id="PIRSF029202">
    <property type="entry name" value="UCP029202"/>
    <property type="match status" value="1"/>
</dbReference>
<proteinExistence type="predicted"/>
<dbReference type="Proteomes" id="UP000267794">
    <property type="component" value="Chromosome"/>
</dbReference>
<accession>A0A386REA3</accession>
<organism evidence="1 2">
    <name type="scientific">Lactobacillus helveticus</name>
    <name type="common">Lactobacillus suntoryeus</name>
    <dbReference type="NCBI Taxonomy" id="1587"/>
    <lineage>
        <taxon>Bacteria</taxon>
        <taxon>Bacillati</taxon>
        <taxon>Bacillota</taxon>
        <taxon>Bacilli</taxon>
        <taxon>Lactobacillales</taxon>
        <taxon>Lactobacillaceae</taxon>
        <taxon>Lactobacillus</taxon>
    </lineage>
</organism>
<dbReference type="Pfam" id="PF09950">
    <property type="entry name" value="Major_capside"/>
    <property type="match status" value="1"/>
</dbReference>
<gene>
    <name evidence="1" type="ORF">BC335_0946</name>
</gene>
<reference evidence="1 2" key="1">
    <citation type="submission" date="2016-10" db="EMBL/GenBank/DDBJ databases">
        <title>Complete genomic sequencing of Lactobacillus helveticus LH99 and comparative genome analysis.</title>
        <authorList>
            <person name="Li N."/>
            <person name="You C."/>
            <person name="Liu Z."/>
        </authorList>
    </citation>
    <scope>NUCLEOTIDE SEQUENCE [LARGE SCALE GENOMIC DNA]</scope>
    <source>
        <strain evidence="1 2">LH99</strain>
    </source>
</reference>
<dbReference type="AlphaFoldDB" id="A0A386REA3"/>
<evidence type="ECO:0000313" key="2">
    <source>
        <dbReference type="Proteomes" id="UP000267794"/>
    </source>
</evidence>
<sequence length="325" mass="36390">MAGFNTGVLTRKMFEYIDPRVITPARGARLGRTLFQIDDKPKTWDDTYKYYWKERMGQASDVVDRATDLTTVDVTYHEELGFITQKGSALEYSDEEIERAQQGDLDILGDKTQAVNDALADWEDRLIFNGNDDSQKPIYGLTSDPAKAGFQVADDAPVTFDKIVDPSNTDPYNDANKLINWFIDAGNKIKFLPGKSNAQLVLALPQREYSLLTRPYNKYSTSDTILSMVQDTKHNGANAVFSKIVPVPELSAEFWNTQKGAAGKKDCGMIFINDQDTADIKVAMNPARFGRVEYTDGKTKIKYMERTGGLCIKFPAGFVRLNGIN</sequence>
<name>A0A386REA3_LACHE</name>
<evidence type="ECO:0008006" key="3">
    <source>
        <dbReference type="Google" id="ProtNLM"/>
    </source>
</evidence>
<protein>
    <recommendedName>
        <fullName evidence="3">DUF2184 domain-containing protein</fullName>
    </recommendedName>
</protein>
<dbReference type="InterPro" id="IPR020049">
    <property type="entry name" value="Major_capsid-like"/>
</dbReference>